<feature type="signal peptide" evidence="4">
    <location>
        <begin position="1"/>
        <end position="24"/>
    </location>
</feature>
<comment type="subcellular location">
    <subcellularLocation>
        <location evidence="1">Cell envelope</location>
    </subcellularLocation>
</comment>
<dbReference type="InterPro" id="IPR002429">
    <property type="entry name" value="CcO_II-like_C"/>
</dbReference>
<dbReference type="PROSITE" id="PS51257">
    <property type="entry name" value="PROKAR_LIPOPROTEIN"/>
    <property type="match status" value="1"/>
</dbReference>
<organism evidence="6 7">
    <name type="scientific">Paenibacillus artemisiicola</name>
    <dbReference type="NCBI Taxonomy" id="1172618"/>
    <lineage>
        <taxon>Bacteria</taxon>
        <taxon>Bacillati</taxon>
        <taxon>Bacillota</taxon>
        <taxon>Bacilli</taxon>
        <taxon>Bacillales</taxon>
        <taxon>Paenibacillaceae</taxon>
        <taxon>Paenibacillus</taxon>
    </lineage>
</organism>
<dbReference type="RefSeq" id="WP_208847309.1">
    <property type="nucleotide sequence ID" value="NZ_JAGGDJ010000004.1"/>
</dbReference>
<proteinExistence type="predicted"/>
<protein>
    <submittedName>
        <fullName evidence="6">Cupredoxin domain-containing protein</fullName>
    </submittedName>
</protein>
<evidence type="ECO:0000256" key="1">
    <source>
        <dbReference type="ARBA" id="ARBA00004196"/>
    </source>
</evidence>
<dbReference type="InterPro" id="IPR051403">
    <property type="entry name" value="NosZ/Cyto_c_oxidase_sub2"/>
</dbReference>
<keyword evidence="2" id="KW-0479">Metal-binding</keyword>
<feature type="domain" description="Cytochrome oxidase subunit II copper A binding" evidence="5">
    <location>
        <begin position="49"/>
        <end position="140"/>
    </location>
</feature>
<dbReference type="Proteomes" id="UP000670947">
    <property type="component" value="Unassembled WGS sequence"/>
</dbReference>
<evidence type="ECO:0000256" key="3">
    <source>
        <dbReference type="ARBA" id="ARBA00023008"/>
    </source>
</evidence>
<sequence>MTRNRWVSLAAVVGMGCMLLLGLAACGQSGSNGQDASPAASSASSDADTDAVLVKAEASDFKWTLDRTEFEAGKPIKFELASTDGTHGFSIVDTEVSQQISKGESEEVEWTPDKPGDYVIKCNFICGSGHSSMETHITVK</sequence>
<evidence type="ECO:0000313" key="6">
    <source>
        <dbReference type="EMBL" id="MBO7744358.1"/>
    </source>
</evidence>
<dbReference type="SUPFAM" id="SSF49503">
    <property type="entry name" value="Cupredoxins"/>
    <property type="match status" value="1"/>
</dbReference>
<dbReference type="Pfam" id="PF13473">
    <property type="entry name" value="Cupredoxin_1"/>
    <property type="match status" value="1"/>
</dbReference>
<name>A0ABS3W7U5_9BACL</name>
<comment type="caution">
    <text evidence="6">The sequence shown here is derived from an EMBL/GenBank/DDBJ whole genome shotgun (WGS) entry which is preliminary data.</text>
</comment>
<dbReference type="Gene3D" id="2.60.40.420">
    <property type="entry name" value="Cupredoxins - blue copper proteins"/>
    <property type="match status" value="1"/>
</dbReference>
<dbReference type="PROSITE" id="PS50857">
    <property type="entry name" value="COX2_CUA"/>
    <property type="match status" value="1"/>
</dbReference>
<dbReference type="PANTHER" id="PTHR42838">
    <property type="entry name" value="CYTOCHROME C OXIDASE SUBUNIT II"/>
    <property type="match status" value="1"/>
</dbReference>
<evidence type="ECO:0000313" key="7">
    <source>
        <dbReference type="Proteomes" id="UP000670947"/>
    </source>
</evidence>
<keyword evidence="4" id="KW-0732">Signal</keyword>
<evidence type="ECO:0000259" key="5">
    <source>
        <dbReference type="PROSITE" id="PS50857"/>
    </source>
</evidence>
<evidence type="ECO:0000256" key="4">
    <source>
        <dbReference type="SAM" id="SignalP"/>
    </source>
</evidence>
<evidence type="ECO:0000256" key="2">
    <source>
        <dbReference type="ARBA" id="ARBA00022723"/>
    </source>
</evidence>
<feature type="chain" id="PRO_5045048941" evidence="4">
    <location>
        <begin position="25"/>
        <end position="140"/>
    </location>
</feature>
<dbReference type="InterPro" id="IPR008972">
    <property type="entry name" value="Cupredoxin"/>
</dbReference>
<dbReference type="PANTHER" id="PTHR42838:SF2">
    <property type="entry name" value="NITROUS-OXIDE REDUCTASE"/>
    <property type="match status" value="1"/>
</dbReference>
<gene>
    <name evidence="6" type="ORF">I8J29_09145</name>
</gene>
<accession>A0ABS3W7U5</accession>
<keyword evidence="3" id="KW-0186">Copper</keyword>
<keyword evidence="7" id="KW-1185">Reference proteome</keyword>
<dbReference type="EMBL" id="JAGGDJ010000004">
    <property type="protein sequence ID" value="MBO7744358.1"/>
    <property type="molecule type" value="Genomic_DNA"/>
</dbReference>
<reference evidence="6 7" key="1">
    <citation type="submission" date="2021-03" db="EMBL/GenBank/DDBJ databases">
        <title>Paenibacillus artemisicola MWE-103 whole genome sequence.</title>
        <authorList>
            <person name="Ham Y.J."/>
        </authorList>
    </citation>
    <scope>NUCLEOTIDE SEQUENCE [LARGE SCALE GENOMIC DNA]</scope>
    <source>
        <strain evidence="6 7">MWE-103</strain>
    </source>
</reference>
<dbReference type="InterPro" id="IPR028096">
    <property type="entry name" value="EfeO_Cupredoxin"/>
</dbReference>